<organism evidence="3 4">
    <name type="scientific">Streptococcus sanguinis</name>
    <dbReference type="NCBI Taxonomy" id="1305"/>
    <lineage>
        <taxon>Bacteria</taxon>
        <taxon>Bacillati</taxon>
        <taxon>Bacillota</taxon>
        <taxon>Bacilli</taxon>
        <taxon>Lactobacillales</taxon>
        <taxon>Streptococcaceae</taxon>
        <taxon>Streptococcus</taxon>
    </lineage>
</organism>
<feature type="coiled-coil region" evidence="2">
    <location>
        <begin position="123"/>
        <end position="168"/>
    </location>
</feature>
<dbReference type="PANTHER" id="PTHR38432:SF1">
    <property type="entry name" value="TELA-LIKE PROTEIN SAOUHSC_01408"/>
    <property type="match status" value="1"/>
</dbReference>
<evidence type="ECO:0000256" key="1">
    <source>
        <dbReference type="ARBA" id="ARBA00005541"/>
    </source>
</evidence>
<dbReference type="PANTHER" id="PTHR38432">
    <property type="entry name" value="TELA-LIKE PROTEIN SAOUHSC_01408"/>
    <property type="match status" value="1"/>
</dbReference>
<evidence type="ECO:0000313" key="4">
    <source>
        <dbReference type="Proteomes" id="UP000277597"/>
    </source>
</evidence>
<dbReference type="RefSeq" id="WP_124765610.1">
    <property type="nucleotide sequence ID" value="NZ_RQZI01000009.1"/>
</dbReference>
<proteinExistence type="inferred from homology"/>
<dbReference type="InterPro" id="IPR008863">
    <property type="entry name" value="Toxic_anion-R_TelA"/>
</dbReference>
<dbReference type="AlphaFoldDB" id="A0A3P1S2D2"/>
<dbReference type="EMBL" id="RQZI01000009">
    <property type="protein sequence ID" value="RRC91431.1"/>
    <property type="molecule type" value="Genomic_DNA"/>
</dbReference>
<dbReference type="Pfam" id="PF05816">
    <property type="entry name" value="TelA"/>
    <property type="match status" value="1"/>
</dbReference>
<gene>
    <name evidence="3" type="ORF">EII39_08515</name>
</gene>
<sequence length="385" mass="43137">MAGFTVGDTTVGSPLITPEIEKQFKEEEKLISEVTEETFEPIERTDEQNAAVEQVKNAIVLSDEELILSYGTQESNSLMTLTNKTLSHVKASDVGDIGGLLSSLATQLTVSEEDAPKGIFGIFKKAKDHIKTLQIRYESAKENIDRVVATLENNQLTLIKNNKDLEQMKEGNRENFQRLSVYVDAGKLKIQEAYQSELPALEEKAKSGDQTSINELTEYKNSLNLFEKQIHDLDAQMSLSQAMAIQLETLTNTNRGLIQKINRSKTIMIPAWNMYMMAAFYNTQTEKALQADQYVTDATNQLLKDVTKSLHQTSKRSAEQSERAAIDITTLESMTSDIVNSLKDIDAAQAKGREYRERASLRIGELREELKTQLVTTINQTDVNG</sequence>
<protein>
    <submittedName>
        <fullName evidence="3">Toxic anion resistance protein</fullName>
    </submittedName>
</protein>
<comment type="caution">
    <text evidence="3">The sequence shown here is derived from an EMBL/GenBank/DDBJ whole genome shotgun (WGS) entry which is preliminary data.</text>
</comment>
<evidence type="ECO:0000313" key="3">
    <source>
        <dbReference type="EMBL" id="RRC91431.1"/>
    </source>
</evidence>
<evidence type="ECO:0000256" key="2">
    <source>
        <dbReference type="SAM" id="Coils"/>
    </source>
</evidence>
<reference evidence="3 4" key="1">
    <citation type="submission" date="2018-11" db="EMBL/GenBank/DDBJ databases">
        <title>Genomes From Bacteria Associated with the Canine Oral Cavity: a Test Case for Automated Genome-Based Taxonomic Assignment.</title>
        <authorList>
            <person name="Coil D.A."/>
            <person name="Jospin G."/>
            <person name="Darling A.E."/>
            <person name="Wallis C."/>
            <person name="Davis I.J."/>
            <person name="Harris S."/>
            <person name="Eisen J.A."/>
            <person name="Holcombe L.J."/>
            <person name="O'Flynn C."/>
        </authorList>
    </citation>
    <scope>NUCLEOTIDE SEQUENCE [LARGE SCALE GENOMIC DNA]</scope>
    <source>
        <strain evidence="3 4">OH953</strain>
    </source>
</reference>
<dbReference type="Proteomes" id="UP000277597">
    <property type="component" value="Unassembled WGS sequence"/>
</dbReference>
<comment type="similarity">
    <text evidence="1">Belongs to the TelA family.</text>
</comment>
<name>A0A3P1S2D2_STRSA</name>
<accession>A0A3P1S2D2</accession>
<keyword evidence="2" id="KW-0175">Coiled coil</keyword>